<keyword evidence="2" id="KW-0805">Transcription regulation</keyword>
<dbReference type="PRINTS" id="PR00039">
    <property type="entry name" value="HTHLYSR"/>
</dbReference>
<name>A0A4R4ECQ1_9BACL</name>
<keyword evidence="4" id="KW-0804">Transcription</keyword>
<dbReference type="PANTHER" id="PTHR30126">
    <property type="entry name" value="HTH-TYPE TRANSCRIPTIONAL REGULATOR"/>
    <property type="match status" value="1"/>
</dbReference>
<dbReference type="OrthoDB" id="9785745at2"/>
<comment type="caution">
    <text evidence="6">The sequence shown here is derived from an EMBL/GenBank/DDBJ whole genome shotgun (WGS) entry which is preliminary data.</text>
</comment>
<evidence type="ECO:0000313" key="6">
    <source>
        <dbReference type="EMBL" id="TCZ77724.1"/>
    </source>
</evidence>
<evidence type="ECO:0000256" key="2">
    <source>
        <dbReference type="ARBA" id="ARBA00023015"/>
    </source>
</evidence>
<evidence type="ECO:0000256" key="1">
    <source>
        <dbReference type="ARBA" id="ARBA00009437"/>
    </source>
</evidence>
<dbReference type="AlphaFoldDB" id="A0A4R4ECQ1"/>
<gene>
    <name evidence="6" type="ORF">E0485_09590</name>
</gene>
<dbReference type="RefSeq" id="WP_132417808.1">
    <property type="nucleotide sequence ID" value="NZ_SKFG01000008.1"/>
</dbReference>
<dbReference type="PROSITE" id="PS50931">
    <property type="entry name" value="HTH_LYSR"/>
    <property type="match status" value="1"/>
</dbReference>
<dbReference type="Pfam" id="PF03466">
    <property type="entry name" value="LysR_substrate"/>
    <property type="match status" value="1"/>
</dbReference>
<dbReference type="InterPro" id="IPR005119">
    <property type="entry name" value="LysR_subst-bd"/>
</dbReference>
<dbReference type="EMBL" id="SKFG01000008">
    <property type="protein sequence ID" value="TCZ77724.1"/>
    <property type="molecule type" value="Genomic_DNA"/>
</dbReference>
<organism evidence="6 7">
    <name type="scientific">Paenibacillus albiflavus</name>
    <dbReference type="NCBI Taxonomy" id="2545760"/>
    <lineage>
        <taxon>Bacteria</taxon>
        <taxon>Bacillati</taxon>
        <taxon>Bacillota</taxon>
        <taxon>Bacilli</taxon>
        <taxon>Bacillales</taxon>
        <taxon>Paenibacillaceae</taxon>
        <taxon>Paenibacillus</taxon>
    </lineage>
</organism>
<sequence length="293" mass="33642">MDIQWLKTFVSTAQHENFRRAAEQLFLSQPTVTMHIKRLEETLAISLFERRGRNVYLSNAGRRFLPYAQAMIDNFEMGIHDLESWRQGYKSKITIAVSPLIAASTLPTIVRKFLKAHSNIEVSIDVMESVEIGEAVSHGYADIGLSRMQASQKGVITRKLREDPVILVVPHDGIESESGPPIMLETLLQNHMILTHNHPEYWDGLLNEIHMKYPRIRTMTVSQVYITKRFIEEGLGISFLPRSTVMRELIEGRVLEVYTDEIKMPTASTYMIQQSETEEVKAIMSFILDYYGH</sequence>
<evidence type="ECO:0000313" key="7">
    <source>
        <dbReference type="Proteomes" id="UP000295418"/>
    </source>
</evidence>
<keyword evidence="3" id="KW-0238">DNA-binding</keyword>
<proteinExistence type="inferred from homology"/>
<dbReference type="GO" id="GO:0000976">
    <property type="term" value="F:transcription cis-regulatory region binding"/>
    <property type="evidence" value="ECO:0007669"/>
    <property type="project" value="TreeGrafter"/>
</dbReference>
<dbReference type="GO" id="GO:0003700">
    <property type="term" value="F:DNA-binding transcription factor activity"/>
    <property type="evidence" value="ECO:0007669"/>
    <property type="project" value="InterPro"/>
</dbReference>
<dbReference type="PANTHER" id="PTHR30126:SF64">
    <property type="entry name" value="HTH-TYPE TRANSCRIPTIONAL REGULATOR CITR"/>
    <property type="match status" value="1"/>
</dbReference>
<dbReference type="InterPro" id="IPR000847">
    <property type="entry name" value="LysR_HTH_N"/>
</dbReference>
<reference evidence="6 7" key="1">
    <citation type="submission" date="2019-03" db="EMBL/GenBank/DDBJ databases">
        <authorList>
            <person name="Kim M.K.M."/>
        </authorList>
    </citation>
    <scope>NUCLEOTIDE SEQUENCE [LARGE SCALE GENOMIC DNA]</scope>
    <source>
        <strain evidence="6 7">18JY21-1</strain>
    </source>
</reference>
<accession>A0A4R4ECQ1</accession>
<evidence type="ECO:0000259" key="5">
    <source>
        <dbReference type="PROSITE" id="PS50931"/>
    </source>
</evidence>
<feature type="domain" description="HTH lysR-type" evidence="5">
    <location>
        <begin position="1"/>
        <end position="58"/>
    </location>
</feature>
<keyword evidence="7" id="KW-1185">Reference proteome</keyword>
<evidence type="ECO:0000256" key="3">
    <source>
        <dbReference type="ARBA" id="ARBA00023125"/>
    </source>
</evidence>
<dbReference type="SUPFAM" id="SSF53850">
    <property type="entry name" value="Periplasmic binding protein-like II"/>
    <property type="match status" value="1"/>
</dbReference>
<dbReference type="Gene3D" id="3.40.190.290">
    <property type="match status" value="1"/>
</dbReference>
<dbReference type="InterPro" id="IPR036390">
    <property type="entry name" value="WH_DNA-bd_sf"/>
</dbReference>
<protein>
    <submittedName>
        <fullName evidence="6">LysR family transcriptional regulator</fullName>
    </submittedName>
</protein>
<dbReference type="InterPro" id="IPR036388">
    <property type="entry name" value="WH-like_DNA-bd_sf"/>
</dbReference>
<dbReference type="Pfam" id="PF00126">
    <property type="entry name" value="HTH_1"/>
    <property type="match status" value="1"/>
</dbReference>
<dbReference type="FunFam" id="1.10.10.10:FF:000001">
    <property type="entry name" value="LysR family transcriptional regulator"/>
    <property type="match status" value="1"/>
</dbReference>
<dbReference type="Proteomes" id="UP000295418">
    <property type="component" value="Unassembled WGS sequence"/>
</dbReference>
<dbReference type="CDD" id="cd05466">
    <property type="entry name" value="PBP2_LTTR_substrate"/>
    <property type="match status" value="1"/>
</dbReference>
<dbReference type="SUPFAM" id="SSF46785">
    <property type="entry name" value="Winged helix' DNA-binding domain"/>
    <property type="match status" value="1"/>
</dbReference>
<dbReference type="Gene3D" id="1.10.10.10">
    <property type="entry name" value="Winged helix-like DNA-binding domain superfamily/Winged helix DNA-binding domain"/>
    <property type="match status" value="1"/>
</dbReference>
<evidence type="ECO:0000256" key="4">
    <source>
        <dbReference type="ARBA" id="ARBA00023163"/>
    </source>
</evidence>
<comment type="similarity">
    <text evidence="1">Belongs to the LysR transcriptional regulatory family.</text>
</comment>